<evidence type="ECO:0000256" key="1">
    <source>
        <dbReference type="SAM" id="MobiDB-lite"/>
    </source>
</evidence>
<dbReference type="InterPro" id="IPR023577">
    <property type="entry name" value="CYTH_domain"/>
</dbReference>
<dbReference type="Proteomes" id="UP000193427">
    <property type="component" value="Chromosome"/>
</dbReference>
<name>A0A1W6LF36_9BURK</name>
<evidence type="ECO:0000313" key="2">
    <source>
        <dbReference type="EMBL" id="ARN22836.1"/>
    </source>
</evidence>
<dbReference type="CDD" id="cd07756">
    <property type="entry name" value="CYTH-like_Pase_CHAD"/>
    <property type="match status" value="1"/>
</dbReference>
<dbReference type="Gene3D" id="2.40.320.10">
    <property type="entry name" value="Hypothetical Protein Pfu-838710-001"/>
    <property type="match status" value="1"/>
</dbReference>
<sequence>MIEIELKFQVPAAARDAVAKAMASGRSERTRLQAVYYDTPDRRLAAASAAVRLRLEGSRWVQTAKAGDPHGMQRHEHNAPVDGAADGPPPALDLARHQGTPVGGLIARALAGAAPAPLFRTDVHRTHREVRAGKGTLELALDIGEITGGDRRWPLHELEIELVDGDPLAVLDAASCWVARHGLWLDVRSKAERGDRVSRGVDTGEPVVASSWPANPSLRQVARLGLAHLLPNASEVASGTFTPGHLLQVNDALRRIVGTLPSFPEADPSWTPTLTGTLAATSDAATAVDALRQPAFTQVLLALQAVALVPEGQPVTISCTMDPSTFS</sequence>
<accession>A0A1W6LF36</accession>
<dbReference type="RefSeq" id="WP_169726586.1">
    <property type="nucleotide sequence ID" value="NZ_BSPR01000015.1"/>
</dbReference>
<dbReference type="STRING" id="946333.A4W93_24615"/>
<dbReference type="EMBL" id="CP015118">
    <property type="protein sequence ID" value="ARN22836.1"/>
    <property type="molecule type" value="Genomic_DNA"/>
</dbReference>
<dbReference type="Pfam" id="PF01928">
    <property type="entry name" value="CYTH"/>
    <property type="match status" value="1"/>
</dbReference>
<keyword evidence="3" id="KW-1185">Reference proteome</keyword>
<evidence type="ECO:0000313" key="3">
    <source>
        <dbReference type="Proteomes" id="UP000193427"/>
    </source>
</evidence>
<dbReference type="PANTHER" id="PTHR39569:SF1">
    <property type="entry name" value="INORGANIC TRIPHOSPHATASE"/>
    <property type="match status" value="1"/>
</dbReference>
<dbReference type="KEGG" id="rgu:A4W93_24615"/>
<dbReference type="SUPFAM" id="SSF55154">
    <property type="entry name" value="CYTH-like phosphatases"/>
    <property type="match status" value="1"/>
</dbReference>
<dbReference type="GO" id="GO:0046872">
    <property type="term" value="F:metal ion binding"/>
    <property type="evidence" value="ECO:0007669"/>
    <property type="project" value="TreeGrafter"/>
</dbReference>
<dbReference type="AlphaFoldDB" id="A0A1W6LF36"/>
<dbReference type="InterPro" id="IPR033469">
    <property type="entry name" value="CYTH-like_dom_sf"/>
</dbReference>
<protein>
    <submittedName>
        <fullName evidence="2">Uncharacterized protein</fullName>
    </submittedName>
</protein>
<proteinExistence type="predicted"/>
<dbReference type="PROSITE" id="PS51707">
    <property type="entry name" value="CYTH"/>
    <property type="match status" value="1"/>
</dbReference>
<dbReference type="GO" id="GO:0050355">
    <property type="term" value="F:inorganic triphosphate phosphatase activity"/>
    <property type="evidence" value="ECO:0007669"/>
    <property type="project" value="InterPro"/>
</dbReference>
<dbReference type="InterPro" id="IPR039013">
    <property type="entry name" value="YgiF"/>
</dbReference>
<feature type="compositionally biased region" description="Basic and acidic residues" evidence="1">
    <location>
        <begin position="67"/>
        <end position="79"/>
    </location>
</feature>
<organism evidence="2 3">
    <name type="scientific">Piscinibacter gummiphilus</name>
    <dbReference type="NCBI Taxonomy" id="946333"/>
    <lineage>
        <taxon>Bacteria</taxon>
        <taxon>Pseudomonadati</taxon>
        <taxon>Pseudomonadota</taxon>
        <taxon>Betaproteobacteria</taxon>
        <taxon>Burkholderiales</taxon>
        <taxon>Sphaerotilaceae</taxon>
        <taxon>Piscinibacter</taxon>
    </lineage>
</organism>
<feature type="region of interest" description="Disordered" evidence="1">
    <location>
        <begin position="65"/>
        <end position="89"/>
    </location>
</feature>
<dbReference type="PANTHER" id="PTHR39569">
    <property type="entry name" value="INORGANIC TRIPHOSPHATASE"/>
    <property type="match status" value="1"/>
</dbReference>
<gene>
    <name evidence="2" type="ORF">A4W93_24615</name>
</gene>
<reference evidence="2 3" key="1">
    <citation type="submission" date="2016-04" db="EMBL/GenBank/DDBJ databases">
        <title>Complete genome sequence of natural rubber-degrading, novel Gram-negative bacterium, Rhizobacter gummiphilus strain NS21.</title>
        <authorList>
            <person name="Tabata M."/>
            <person name="Kasai D."/>
            <person name="Fukuda M."/>
        </authorList>
    </citation>
    <scope>NUCLEOTIDE SEQUENCE [LARGE SCALE GENOMIC DNA]</scope>
    <source>
        <strain evidence="2 3">NS21</strain>
    </source>
</reference>
<dbReference type="SMART" id="SM01118">
    <property type="entry name" value="CYTH"/>
    <property type="match status" value="1"/>
</dbReference>